<proteinExistence type="predicted"/>
<gene>
    <name evidence="2" type="ORF">Ahu01nite_056260</name>
</gene>
<keyword evidence="3" id="KW-1185">Reference proteome</keyword>
<evidence type="ECO:0000256" key="1">
    <source>
        <dbReference type="SAM" id="MobiDB-lite"/>
    </source>
</evidence>
<evidence type="ECO:0000313" key="2">
    <source>
        <dbReference type="EMBL" id="GIE22524.1"/>
    </source>
</evidence>
<organism evidence="2 3">
    <name type="scientific">Winogradskya humida</name>
    <dbReference type="NCBI Taxonomy" id="113566"/>
    <lineage>
        <taxon>Bacteria</taxon>
        <taxon>Bacillati</taxon>
        <taxon>Actinomycetota</taxon>
        <taxon>Actinomycetes</taxon>
        <taxon>Micromonosporales</taxon>
        <taxon>Micromonosporaceae</taxon>
        <taxon>Winogradskya</taxon>
    </lineage>
</organism>
<dbReference type="Proteomes" id="UP000603200">
    <property type="component" value="Unassembled WGS sequence"/>
</dbReference>
<protein>
    <submittedName>
        <fullName evidence="2">Uncharacterized protein</fullName>
    </submittedName>
</protein>
<feature type="region of interest" description="Disordered" evidence="1">
    <location>
        <begin position="33"/>
        <end position="78"/>
    </location>
</feature>
<comment type="caution">
    <text evidence="2">The sequence shown here is derived from an EMBL/GenBank/DDBJ whole genome shotgun (WGS) entry which is preliminary data.</text>
</comment>
<dbReference type="EMBL" id="BOMN01000079">
    <property type="protein sequence ID" value="GIE22524.1"/>
    <property type="molecule type" value="Genomic_DNA"/>
</dbReference>
<evidence type="ECO:0000313" key="3">
    <source>
        <dbReference type="Proteomes" id="UP000603200"/>
    </source>
</evidence>
<sequence length="78" mass="8114">MRQIGEGGAQLCAAHVKYAHICLRMTYISPAGVTDRYSPDTQSADAPVRAGRLGPANSARAVRPAGPPSLDVRPSPAS</sequence>
<reference evidence="2 3" key="1">
    <citation type="submission" date="2021-01" db="EMBL/GenBank/DDBJ databases">
        <title>Whole genome shotgun sequence of Actinoplanes humidus NBRC 14915.</title>
        <authorList>
            <person name="Komaki H."/>
            <person name="Tamura T."/>
        </authorList>
    </citation>
    <scope>NUCLEOTIDE SEQUENCE [LARGE SCALE GENOMIC DNA]</scope>
    <source>
        <strain evidence="2 3">NBRC 14915</strain>
    </source>
</reference>
<accession>A0ABQ3ZVG5</accession>
<name>A0ABQ3ZVG5_9ACTN</name>